<evidence type="ECO:0000256" key="6">
    <source>
        <dbReference type="ARBA" id="ARBA00023242"/>
    </source>
</evidence>
<keyword evidence="6 7" id="KW-0539">Nucleus</keyword>
<name>A0A6G1JZG3_9PLEO</name>
<evidence type="ECO:0000256" key="3">
    <source>
        <dbReference type="ARBA" id="ARBA00023015"/>
    </source>
</evidence>
<dbReference type="GO" id="GO:0003712">
    <property type="term" value="F:transcription coregulator activity"/>
    <property type="evidence" value="ECO:0007669"/>
    <property type="project" value="InterPro"/>
</dbReference>
<dbReference type="GO" id="GO:0016592">
    <property type="term" value="C:mediator complex"/>
    <property type="evidence" value="ECO:0007669"/>
    <property type="project" value="InterPro"/>
</dbReference>
<sequence length="164" mass="17151">MSYPATPIAPLSATASFPPTGSATPALPAQPAAPALPSPATFDVLPDLHKLLSRLITTSGQPPAHTPTPNEPSGDGPLEIQHLATAATAIKLKISKARRAVMALPDIDRTCEDQQEEIEDLEARIARQKAALQGLGQPPVEKADEEDHSSTPDCIQSLFLALAG</sequence>
<feature type="region of interest" description="Disordered" evidence="9">
    <location>
        <begin position="133"/>
        <end position="152"/>
    </location>
</feature>
<feature type="coiled-coil region" evidence="8">
    <location>
        <begin position="104"/>
        <end position="131"/>
    </location>
</feature>
<feature type="compositionally biased region" description="Low complexity" evidence="9">
    <location>
        <begin position="22"/>
        <end position="34"/>
    </location>
</feature>
<keyword evidence="11" id="KW-1185">Reference proteome</keyword>
<dbReference type="GO" id="GO:0006357">
    <property type="term" value="P:regulation of transcription by RNA polymerase II"/>
    <property type="evidence" value="ECO:0007669"/>
    <property type="project" value="InterPro"/>
</dbReference>
<dbReference type="InterPro" id="IPR011425">
    <property type="entry name" value="Med9"/>
</dbReference>
<feature type="region of interest" description="Disordered" evidence="9">
    <location>
        <begin position="1"/>
        <end position="34"/>
    </location>
</feature>
<keyword evidence="4 7" id="KW-0010">Activator</keyword>
<keyword evidence="5 7" id="KW-0804">Transcription</keyword>
<evidence type="ECO:0000256" key="2">
    <source>
        <dbReference type="ARBA" id="ARBA00008089"/>
    </source>
</evidence>
<keyword evidence="3 7" id="KW-0805">Transcription regulation</keyword>
<evidence type="ECO:0000256" key="9">
    <source>
        <dbReference type="SAM" id="MobiDB-lite"/>
    </source>
</evidence>
<accession>A0A6G1JZG3</accession>
<reference evidence="10" key="1">
    <citation type="journal article" date="2020" name="Stud. Mycol.">
        <title>101 Dothideomycetes genomes: a test case for predicting lifestyles and emergence of pathogens.</title>
        <authorList>
            <person name="Haridas S."/>
            <person name="Albert R."/>
            <person name="Binder M."/>
            <person name="Bloem J."/>
            <person name="Labutti K."/>
            <person name="Salamov A."/>
            <person name="Andreopoulos B."/>
            <person name="Baker S."/>
            <person name="Barry K."/>
            <person name="Bills G."/>
            <person name="Bluhm B."/>
            <person name="Cannon C."/>
            <person name="Castanera R."/>
            <person name="Culley D."/>
            <person name="Daum C."/>
            <person name="Ezra D."/>
            <person name="Gonzalez J."/>
            <person name="Henrissat B."/>
            <person name="Kuo A."/>
            <person name="Liang C."/>
            <person name="Lipzen A."/>
            <person name="Lutzoni F."/>
            <person name="Magnuson J."/>
            <person name="Mondo S."/>
            <person name="Nolan M."/>
            <person name="Ohm R."/>
            <person name="Pangilinan J."/>
            <person name="Park H.-J."/>
            <person name="Ramirez L."/>
            <person name="Alfaro M."/>
            <person name="Sun H."/>
            <person name="Tritt A."/>
            <person name="Yoshinaga Y."/>
            <person name="Zwiers L.-H."/>
            <person name="Turgeon B."/>
            <person name="Goodwin S."/>
            <person name="Spatafora J."/>
            <person name="Crous P."/>
            <person name="Grigoriev I."/>
        </authorList>
    </citation>
    <scope>NUCLEOTIDE SEQUENCE</scope>
    <source>
        <strain evidence="10">CBS 279.74</strain>
    </source>
</reference>
<evidence type="ECO:0000256" key="5">
    <source>
        <dbReference type="ARBA" id="ARBA00023163"/>
    </source>
</evidence>
<dbReference type="Pfam" id="PF07544">
    <property type="entry name" value="Med9"/>
    <property type="match status" value="1"/>
</dbReference>
<protein>
    <recommendedName>
        <fullName evidence="7">Mediator of RNA polymerase II transcription subunit 9</fullName>
    </recommendedName>
    <alternativeName>
        <fullName evidence="7">Mediator complex subunit 9</fullName>
    </alternativeName>
</protein>
<evidence type="ECO:0000256" key="4">
    <source>
        <dbReference type="ARBA" id="ARBA00023159"/>
    </source>
</evidence>
<feature type="region of interest" description="Disordered" evidence="9">
    <location>
        <begin position="58"/>
        <end position="78"/>
    </location>
</feature>
<evidence type="ECO:0000256" key="1">
    <source>
        <dbReference type="ARBA" id="ARBA00004123"/>
    </source>
</evidence>
<evidence type="ECO:0000313" key="11">
    <source>
        <dbReference type="Proteomes" id="UP000799428"/>
    </source>
</evidence>
<comment type="function">
    <text evidence="7">Component of the Mediator complex, a coactivator involved in the regulated transcription of nearly all RNA polymerase II-dependent genes. Mediator functions as a bridge to convey information from gene-specific regulatory proteins to the basal RNA polymerase II transcription machinery. Mediator is recruited to promoters by direct interactions with regulatory proteins and serves as a scaffold for the assembly of a functional preinitiation complex with RNA polymerase II and the general transcription factors.</text>
</comment>
<comment type="subcellular location">
    <subcellularLocation>
        <location evidence="1 7">Nucleus</location>
    </subcellularLocation>
</comment>
<comment type="similarity">
    <text evidence="2 7">Belongs to the Mediator complex subunit 9 family.</text>
</comment>
<dbReference type="EMBL" id="MU005778">
    <property type="protein sequence ID" value="KAF2705601.1"/>
    <property type="molecule type" value="Genomic_DNA"/>
</dbReference>
<proteinExistence type="inferred from homology"/>
<comment type="subunit">
    <text evidence="7">Component of the Mediator complex.</text>
</comment>
<evidence type="ECO:0000313" key="10">
    <source>
        <dbReference type="EMBL" id="KAF2705601.1"/>
    </source>
</evidence>
<dbReference type="Proteomes" id="UP000799428">
    <property type="component" value="Unassembled WGS sequence"/>
</dbReference>
<keyword evidence="8" id="KW-0175">Coiled coil</keyword>
<dbReference type="AlphaFoldDB" id="A0A6G1JZG3"/>
<organism evidence="10 11">
    <name type="scientific">Pleomassaria siparia CBS 279.74</name>
    <dbReference type="NCBI Taxonomy" id="1314801"/>
    <lineage>
        <taxon>Eukaryota</taxon>
        <taxon>Fungi</taxon>
        <taxon>Dikarya</taxon>
        <taxon>Ascomycota</taxon>
        <taxon>Pezizomycotina</taxon>
        <taxon>Dothideomycetes</taxon>
        <taxon>Pleosporomycetidae</taxon>
        <taxon>Pleosporales</taxon>
        <taxon>Pleomassariaceae</taxon>
        <taxon>Pleomassaria</taxon>
    </lineage>
</organism>
<gene>
    <name evidence="7" type="primary">MED9</name>
    <name evidence="10" type="ORF">K504DRAFT_506006</name>
</gene>
<evidence type="ECO:0000256" key="8">
    <source>
        <dbReference type="SAM" id="Coils"/>
    </source>
</evidence>
<evidence type="ECO:0000256" key="7">
    <source>
        <dbReference type="RuleBase" id="RU364145"/>
    </source>
</evidence>
<dbReference type="OrthoDB" id="5414694at2759"/>